<feature type="region of interest" description="Disordered" evidence="7">
    <location>
        <begin position="267"/>
        <end position="289"/>
    </location>
</feature>
<feature type="transmembrane region" description="Helical" evidence="8">
    <location>
        <begin position="437"/>
        <end position="459"/>
    </location>
</feature>
<feature type="transmembrane region" description="Helical" evidence="8">
    <location>
        <begin position="341"/>
        <end position="359"/>
    </location>
</feature>
<keyword evidence="3" id="KW-1003">Cell membrane</keyword>
<dbReference type="Proteomes" id="UP000675409">
    <property type="component" value="Unassembled WGS sequence"/>
</dbReference>
<keyword evidence="5 8" id="KW-1133">Transmembrane helix</keyword>
<evidence type="ECO:0000256" key="2">
    <source>
        <dbReference type="ARBA" id="ARBA00022448"/>
    </source>
</evidence>
<dbReference type="InterPro" id="IPR011701">
    <property type="entry name" value="MFS"/>
</dbReference>
<dbReference type="InterPro" id="IPR020846">
    <property type="entry name" value="MFS_dom"/>
</dbReference>
<evidence type="ECO:0000256" key="7">
    <source>
        <dbReference type="SAM" id="MobiDB-lite"/>
    </source>
</evidence>
<dbReference type="EMBL" id="JABBYC010000027">
    <property type="protein sequence ID" value="MBL0887381.1"/>
    <property type="molecule type" value="Genomic_DNA"/>
</dbReference>
<accession>A0ABS1LMA0</accession>
<reference evidence="10 11" key="1">
    <citation type="journal article" date="2021" name="Arch. Microbiol.">
        <title>Myceligenerans indicum sp. nov., an actinobacterium isolated from mangrove sediment of Sundarbans, India.</title>
        <authorList>
            <person name="Asha K."/>
            <person name="Bhadury P."/>
        </authorList>
    </citation>
    <scope>NUCLEOTIDE SEQUENCE [LARGE SCALE GENOMIC DNA]</scope>
    <source>
        <strain evidence="10 11">I2</strain>
    </source>
</reference>
<evidence type="ECO:0000256" key="6">
    <source>
        <dbReference type="ARBA" id="ARBA00023136"/>
    </source>
</evidence>
<evidence type="ECO:0000256" key="3">
    <source>
        <dbReference type="ARBA" id="ARBA00022475"/>
    </source>
</evidence>
<dbReference type="PANTHER" id="PTHR23517:SF2">
    <property type="entry name" value="MULTIDRUG RESISTANCE PROTEIN MDTH"/>
    <property type="match status" value="1"/>
</dbReference>
<evidence type="ECO:0000259" key="9">
    <source>
        <dbReference type="PROSITE" id="PS50850"/>
    </source>
</evidence>
<evidence type="ECO:0000256" key="8">
    <source>
        <dbReference type="SAM" id="Phobius"/>
    </source>
</evidence>
<feature type="transmembrane region" description="Helical" evidence="8">
    <location>
        <begin position="465"/>
        <end position="485"/>
    </location>
</feature>
<dbReference type="InterPro" id="IPR050171">
    <property type="entry name" value="MFS_Transporters"/>
</dbReference>
<feature type="transmembrane region" description="Helical" evidence="8">
    <location>
        <begin position="146"/>
        <end position="164"/>
    </location>
</feature>
<proteinExistence type="predicted"/>
<feature type="compositionally biased region" description="Basic and acidic residues" evidence="7">
    <location>
        <begin position="29"/>
        <end position="45"/>
    </location>
</feature>
<sequence>MWCRAHTSPRRSRTHGARRRLPAWQDAAARSDRESVTRGVGDRAASEICSPRRGPRGQDRPVTSSPSRGALGFWSELPRDGRWLLSTVVVNTFGRGLTLPFTIIYLHEVRGFSLELAGLLMGLIAVSGLLATGPGGVLIDRIGARKVVLIGLACAVSGQVILAFGTVPWVVAVGLALFGAQFGIGWPANTALISTVVRGDLRQRYFAVNFALVNLGIGVGGVVGGLMVDVERPVTFVVAFLVNALTFCIPGVVLFGPLRHLTGRATSGAGTAGGDAASRETGEPDGPRRATSTGYLAILRRPEVAWLTLLAGLGAFAGYGQMESGFPAFARQFAEVSTRTVGFAFVVNTAVIVLLQFWVMERARGRRRTSVLCALGLIWAASWLLLGAAGVMPGTWGAVAVVLGFMGMFALGETLLQSAMPALVNDLAPDHLRGRYNAVNAGAFQAGTIVGPVAAGLLLDRGLAGGFTVMAVLVCLGIAVTALILRRQVTPEADGVAVPEPAMR</sequence>
<feature type="transmembrane region" description="Helical" evidence="8">
    <location>
        <begin position="304"/>
        <end position="321"/>
    </location>
</feature>
<comment type="subcellular location">
    <subcellularLocation>
        <location evidence="1">Cell membrane</location>
        <topology evidence="1">Multi-pass membrane protein</topology>
    </subcellularLocation>
</comment>
<gene>
    <name evidence="10" type="ORF">HGK34_14025</name>
</gene>
<keyword evidence="2" id="KW-0813">Transport</keyword>
<evidence type="ECO:0000313" key="10">
    <source>
        <dbReference type="EMBL" id="MBL0887381.1"/>
    </source>
</evidence>
<feature type="transmembrane region" description="Helical" evidence="8">
    <location>
        <begin position="170"/>
        <end position="193"/>
    </location>
</feature>
<feature type="domain" description="Major facilitator superfamily (MFS) profile" evidence="9">
    <location>
        <begin position="80"/>
        <end position="489"/>
    </location>
</feature>
<dbReference type="InterPro" id="IPR001958">
    <property type="entry name" value="Tet-R_TetA/multi-R_MdtG-like"/>
</dbReference>
<feature type="compositionally biased region" description="Basic residues" evidence="7">
    <location>
        <begin position="7"/>
        <end position="21"/>
    </location>
</feature>
<feature type="transmembrane region" description="Helical" evidence="8">
    <location>
        <begin position="83"/>
        <end position="106"/>
    </location>
</feature>
<dbReference type="PROSITE" id="PS50850">
    <property type="entry name" value="MFS"/>
    <property type="match status" value="1"/>
</dbReference>
<evidence type="ECO:0000313" key="11">
    <source>
        <dbReference type="Proteomes" id="UP000675409"/>
    </source>
</evidence>
<dbReference type="InterPro" id="IPR036259">
    <property type="entry name" value="MFS_trans_sf"/>
</dbReference>
<feature type="compositionally biased region" description="Basic and acidic residues" evidence="7">
    <location>
        <begin position="277"/>
        <end position="288"/>
    </location>
</feature>
<keyword evidence="4 8" id="KW-0812">Transmembrane</keyword>
<feature type="transmembrane region" description="Helical" evidence="8">
    <location>
        <begin position="234"/>
        <end position="255"/>
    </location>
</feature>
<feature type="transmembrane region" description="Helical" evidence="8">
    <location>
        <begin position="371"/>
        <end position="390"/>
    </location>
</feature>
<feature type="transmembrane region" description="Helical" evidence="8">
    <location>
        <begin position="118"/>
        <end position="139"/>
    </location>
</feature>
<keyword evidence="6 8" id="KW-0472">Membrane</keyword>
<evidence type="ECO:0000256" key="4">
    <source>
        <dbReference type="ARBA" id="ARBA00022692"/>
    </source>
</evidence>
<dbReference type="Gene3D" id="1.20.1250.20">
    <property type="entry name" value="MFS general substrate transporter like domains"/>
    <property type="match status" value="1"/>
</dbReference>
<comment type="caution">
    <text evidence="10">The sequence shown here is derived from an EMBL/GenBank/DDBJ whole genome shotgun (WGS) entry which is preliminary data.</text>
</comment>
<keyword evidence="11" id="KW-1185">Reference proteome</keyword>
<evidence type="ECO:0000256" key="1">
    <source>
        <dbReference type="ARBA" id="ARBA00004651"/>
    </source>
</evidence>
<dbReference type="PANTHER" id="PTHR23517">
    <property type="entry name" value="RESISTANCE PROTEIN MDTM, PUTATIVE-RELATED-RELATED"/>
    <property type="match status" value="1"/>
</dbReference>
<protein>
    <submittedName>
        <fullName evidence="10">MFS transporter</fullName>
    </submittedName>
</protein>
<organism evidence="10 11">
    <name type="scientific">Myceligenerans indicum</name>
    <dbReference type="NCBI Taxonomy" id="2593663"/>
    <lineage>
        <taxon>Bacteria</taxon>
        <taxon>Bacillati</taxon>
        <taxon>Actinomycetota</taxon>
        <taxon>Actinomycetes</taxon>
        <taxon>Micrococcales</taxon>
        <taxon>Promicromonosporaceae</taxon>
        <taxon>Myceligenerans</taxon>
    </lineage>
</organism>
<dbReference type="Pfam" id="PF07690">
    <property type="entry name" value="MFS_1"/>
    <property type="match status" value="1"/>
</dbReference>
<dbReference type="PRINTS" id="PR01035">
    <property type="entry name" value="TCRTETA"/>
</dbReference>
<dbReference type="SUPFAM" id="SSF103473">
    <property type="entry name" value="MFS general substrate transporter"/>
    <property type="match status" value="1"/>
</dbReference>
<evidence type="ECO:0000256" key="5">
    <source>
        <dbReference type="ARBA" id="ARBA00022989"/>
    </source>
</evidence>
<feature type="region of interest" description="Disordered" evidence="7">
    <location>
        <begin position="1"/>
        <end position="67"/>
    </location>
</feature>
<name>A0ABS1LMA0_9MICO</name>
<feature type="transmembrane region" description="Helical" evidence="8">
    <location>
        <begin position="205"/>
        <end position="228"/>
    </location>
</feature>
<feature type="transmembrane region" description="Helical" evidence="8">
    <location>
        <begin position="396"/>
        <end position="416"/>
    </location>
</feature>